<dbReference type="GO" id="GO:0007155">
    <property type="term" value="P:cell adhesion"/>
    <property type="evidence" value="ECO:0007669"/>
    <property type="project" value="InterPro"/>
</dbReference>
<accession>A0A1S2MCP4</accession>
<dbReference type="GO" id="GO:0009424">
    <property type="term" value="C:bacterial-type flagellum hook"/>
    <property type="evidence" value="ECO:0007669"/>
    <property type="project" value="UniProtKB-UniRule"/>
</dbReference>
<evidence type="ECO:0000256" key="2">
    <source>
        <dbReference type="ARBA" id="ARBA00011255"/>
    </source>
</evidence>
<evidence type="ECO:0000313" key="8">
    <source>
        <dbReference type="EMBL" id="OIJ22380.1"/>
    </source>
</evidence>
<evidence type="ECO:0000259" key="6">
    <source>
        <dbReference type="Pfam" id="PF02465"/>
    </source>
</evidence>
<sequence>MRIGGIASGIDTETIIRDLMRVERLPLDRFFQRKQTLEWQRDAQREMNLLLKNLDDSATGIRLRSSLNTRQTSVSDSSILTATANASVRNGTYDFNVTSIAKTEKHMSQNNIVTDTAEKLNLTTSFKSQIAVSDNAFEINGESFTVDDKSLNDILKEINTREGLEVRAHYDSVFDRVVIETTKTGIHKTDGTLEIELSGEFFSKININDVNNPFQNAANAEFTYKDNATALTTDPIISKGNRNTVGGITVNLQNTGTTTVTVTSNTDDAFDKIKSFVDKYNESIDIIQGKLNEPTHRGFPPLTDEQRNELSEREAELWDEKAKSGLLRRDQNLASTLNRMRSDLYTPVSTSGQFNQLAQIGITTTSNFRDGGKLEIDETKLRAALADDPDSVHQLLNNVAESGATSQEKYEQTGLVGRLRSSISNSIRNIVSRAGNENRTEQQFTIGREMVNVDQQIDRYQRRLADIENRYWAQFTAMEKAMNQANAQGMAFLQQLGGF</sequence>
<evidence type="ECO:0000256" key="5">
    <source>
        <dbReference type="RuleBase" id="RU362066"/>
    </source>
</evidence>
<evidence type="ECO:0000256" key="1">
    <source>
        <dbReference type="ARBA" id="ARBA00009764"/>
    </source>
</evidence>
<evidence type="ECO:0000256" key="3">
    <source>
        <dbReference type="ARBA" id="ARBA00023054"/>
    </source>
</evidence>
<keyword evidence="4 5" id="KW-0975">Bacterial flagellum</keyword>
<keyword evidence="5" id="KW-0964">Secreted</keyword>
<keyword evidence="3" id="KW-0175">Coiled coil</keyword>
<comment type="subunit">
    <text evidence="2 5">Homopentamer.</text>
</comment>
<name>A0A1S2MCP4_9BACI</name>
<dbReference type="GO" id="GO:0005576">
    <property type="term" value="C:extracellular region"/>
    <property type="evidence" value="ECO:0007669"/>
    <property type="project" value="UniProtKB-SubCell"/>
</dbReference>
<comment type="subcellular location">
    <subcellularLocation>
        <location evidence="5">Secreted</location>
    </subcellularLocation>
    <subcellularLocation>
        <location evidence="5">Bacterial flagellum</location>
    </subcellularLocation>
</comment>
<dbReference type="PANTHER" id="PTHR30288">
    <property type="entry name" value="FLAGELLAR CAP/ASSEMBLY PROTEIN FLID"/>
    <property type="match status" value="1"/>
</dbReference>
<dbReference type="GO" id="GO:0071973">
    <property type="term" value="P:bacterial-type flagellum-dependent cell motility"/>
    <property type="evidence" value="ECO:0007669"/>
    <property type="project" value="TreeGrafter"/>
</dbReference>
<comment type="function">
    <text evidence="5">Required for morphogenesis and for the elongation of the flagellar filament by facilitating polymerization of the flagellin monomers at the tip of growing filament. Forms a capping structure, which prevents flagellin subunits (transported through the central channel of the flagellum) from leaking out without polymerization at the distal end.</text>
</comment>
<feature type="domain" description="Flagellar hook-associated protein 2 C-terminal" evidence="7">
    <location>
        <begin position="217"/>
        <end position="487"/>
    </location>
</feature>
<dbReference type="InterPro" id="IPR040026">
    <property type="entry name" value="FliD"/>
</dbReference>
<feature type="domain" description="Flagellar hook-associated protein 2 N-terminal" evidence="6">
    <location>
        <begin position="8"/>
        <end position="103"/>
    </location>
</feature>
<evidence type="ECO:0000313" key="9">
    <source>
        <dbReference type="Proteomes" id="UP000180057"/>
    </source>
</evidence>
<dbReference type="Pfam" id="PF07195">
    <property type="entry name" value="FliD_C"/>
    <property type="match status" value="1"/>
</dbReference>
<dbReference type="STRING" id="472963.BKP45_07020"/>
<dbReference type="InterPro" id="IPR010809">
    <property type="entry name" value="FliD_C"/>
</dbReference>
<dbReference type="InterPro" id="IPR003481">
    <property type="entry name" value="FliD_N"/>
</dbReference>
<comment type="similarity">
    <text evidence="1 5">Belongs to the FliD family.</text>
</comment>
<dbReference type="Pfam" id="PF02465">
    <property type="entry name" value="FliD_N"/>
    <property type="match status" value="1"/>
</dbReference>
<gene>
    <name evidence="8" type="ORF">BKP45_07020</name>
</gene>
<dbReference type="OrthoDB" id="9776025at2"/>
<evidence type="ECO:0000256" key="4">
    <source>
        <dbReference type="ARBA" id="ARBA00023143"/>
    </source>
</evidence>
<dbReference type="RefSeq" id="WP_071388935.1">
    <property type="nucleotide sequence ID" value="NZ_MLQS01000001.1"/>
</dbReference>
<dbReference type="PANTHER" id="PTHR30288:SF0">
    <property type="entry name" value="FLAGELLAR HOOK-ASSOCIATED PROTEIN 2"/>
    <property type="match status" value="1"/>
</dbReference>
<dbReference type="Proteomes" id="UP000180057">
    <property type="component" value="Unassembled WGS sequence"/>
</dbReference>
<dbReference type="EMBL" id="MLQS01000001">
    <property type="protein sequence ID" value="OIJ22380.1"/>
    <property type="molecule type" value="Genomic_DNA"/>
</dbReference>
<dbReference type="AlphaFoldDB" id="A0A1S2MCP4"/>
<protein>
    <recommendedName>
        <fullName evidence="5">Flagellar hook-associated protein 2</fullName>
        <shortName evidence="5">HAP2</shortName>
    </recommendedName>
    <alternativeName>
        <fullName evidence="5">Flagellar cap protein</fullName>
    </alternativeName>
</protein>
<keyword evidence="9" id="KW-1185">Reference proteome</keyword>
<dbReference type="GO" id="GO:0009421">
    <property type="term" value="C:bacterial-type flagellum filament cap"/>
    <property type="evidence" value="ECO:0007669"/>
    <property type="project" value="InterPro"/>
</dbReference>
<proteinExistence type="inferred from homology"/>
<evidence type="ECO:0000259" key="7">
    <source>
        <dbReference type="Pfam" id="PF07195"/>
    </source>
</evidence>
<comment type="caution">
    <text evidence="8">The sequence shown here is derived from an EMBL/GenBank/DDBJ whole genome shotgun (WGS) entry which is preliminary data.</text>
</comment>
<reference evidence="8 9" key="1">
    <citation type="submission" date="2016-10" db="EMBL/GenBank/DDBJ databases">
        <title>Draft genome sequences of four alkaliphilic bacteria belonging to the Anaerobacillus genus.</title>
        <authorList>
            <person name="Bassil N.M."/>
            <person name="Lloyd J.R."/>
        </authorList>
    </citation>
    <scope>NUCLEOTIDE SEQUENCE [LARGE SCALE GENOMIC DNA]</scope>
    <source>
        <strain evidence="8 9">DSM 22531</strain>
    </source>
</reference>
<organism evidence="8 9">
    <name type="scientific">Anaerobacillus alkalidiazotrophicus</name>
    <dbReference type="NCBI Taxonomy" id="472963"/>
    <lineage>
        <taxon>Bacteria</taxon>
        <taxon>Bacillati</taxon>
        <taxon>Bacillota</taxon>
        <taxon>Bacilli</taxon>
        <taxon>Bacillales</taxon>
        <taxon>Bacillaceae</taxon>
        <taxon>Anaerobacillus</taxon>
    </lineage>
</organism>